<name>A0A0N9HX15_9PSEU</name>
<dbReference type="AlphaFoldDB" id="A0A0N9HX15"/>
<sequence length="256" mass="26951">MSIYLSGALWIIGVGVAAALVAVLLHRIPARAGLSGNNEVAGQVFTIVAGLHAVLLAFVLISLFDGVSAAQNESQREANNLVAASWSADALPDPVGAKVRELTAAYSDTVVRQEWPQMSDKGSVDSTVGWQQLEQLRDTIAKAPTTPDDTWQESRKAAATDQLWEVYQARQARLDAGEGGGVSTVVWFALLIGSVMVMGLIYLHGGPKVLSHALISGTLAAAITLLLFAIYQLQNPFSGGAAVGPDAFTAVLDRLS</sequence>
<proteinExistence type="predicted"/>
<keyword evidence="1" id="KW-0472">Membrane</keyword>
<protein>
    <recommendedName>
        <fullName evidence="4">DUF4239 domain-containing protein</fullName>
    </recommendedName>
</protein>
<dbReference type="InterPro" id="IPR025333">
    <property type="entry name" value="DUF4239"/>
</dbReference>
<dbReference type="RefSeq" id="WP_054289900.1">
    <property type="nucleotide sequence ID" value="NZ_CP012752.1"/>
</dbReference>
<keyword evidence="1" id="KW-1133">Transmembrane helix</keyword>
<evidence type="ECO:0008006" key="4">
    <source>
        <dbReference type="Google" id="ProtNLM"/>
    </source>
</evidence>
<dbReference type="Proteomes" id="UP000063699">
    <property type="component" value="Chromosome"/>
</dbReference>
<evidence type="ECO:0000313" key="3">
    <source>
        <dbReference type="Proteomes" id="UP000063699"/>
    </source>
</evidence>
<dbReference type="STRING" id="860235.AOZ06_14655"/>
<reference evidence="2 3" key="1">
    <citation type="submission" date="2015-07" db="EMBL/GenBank/DDBJ databases">
        <title>Genome sequencing of Kibdelosporangium phytohabitans.</title>
        <authorList>
            <person name="Qin S."/>
            <person name="Xing K."/>
        </authorList>
    </citation>
    <scope>NUCLEOTIDE SEQUENCE [LARGE SCALE GENOMIC DNA]</scope>
    <source>
        <strain evidence="2 3">KLBMP1111</strain>
    </source>
</reference>
<dbReference type="KEGG" id="kphy:AOZ06_14655"/>
<gene>
    <name evidence="2" type="ORF">AOZ06_14655</name>
</gene>
<keyword evidence="1" id="KW-0812">Transmembrane</keyword>
<evidence type="ECO:0000313" key="2">
    <source>
        <dbReference type="EMBL" id="ALG07992.1"/>
    </source>
</evidence>
<accession>A0A0N9HX15</accession>
<evidence type="ECO:0000256" key="1">
    <source>
        <dbReference type="SAM" id="Phobius"/>
    </source>
</evidence>
<feature type="transmembrane region" description="Helical" evidence="1">
    <location>
        <begin position="180"/>
        <end position="203"/>
    </location>
</feature>
<dbReference type="EMBL" id="CP012752">
    <property type="protein sequence ID" value="ALG07992.1"/>
    <property type="molecule type" value="Genomic_DNA"/>
</dbReference>
<feature type="transmembrane region" description="Helical" evidence="1">
    <location>
        <begin position="209"/>
        <end position="231"/>
    </location>
</feature>
<feature type="transmembrane region" description="Helical" evidence="1">
    <location>
        <begin position="7"/>
        <end position="28"/>
    </location>
</feature>
<feature type="transmembrane region" description="Helical" evidence="1">
    <location>
        <begin position="40"/>
        <end position="64"/>
    </location>
</feature>
<organism evidence="2 3">
    <name type="scientific">Kibdelosporangium phytohabitans</name>
    <dbReference type="NCBI Taxonomy" id="860235"/>
    <lineage>
        <taxon>Bacteria</taxon>
        <taxon>Bacillati</taxon>
        <taxon>Actinomycetota</taxon>
        <taxon>Actinomycetes</taxon>
        <taxon>Pseudonocardiales</taxon>
        <taxon>Pseudonocardiaceae</taxon>
        <taxon>Kibdelosporangium</taxon>
    </lineage>
</organism>
<dbReference type="OrthoDB" id="3427059at2"/>
<dbReference type="Pfam" id="PF14023">
    <property type="entry name" value="Bestrophin-like"/>
    <property type="match status" value="1"/>
</dbReference>
<keyword evidence="3" id="KW-1185">Reference proteome</keyword>